<keyword evidence="7" id="KW-0998">Cell outer membrane</keyword>
<protein>
    <recommendedName>
        <fullName evidence="8">Trimeric autotransporter adhesin YadA-like C-terminal membrane anchor domain-containing protein</fullName>
    </recommendedName>
</protein>
<keyword evidence="10" id="KW-1185">Reference proteome</keyword>
<dbReference type="InterPro" id="IPR037174">
    <property type="entry name" value="Trimeric_adhesin"/>
</dbReference>
<evidence type="ECO:0000259" key="8">
    <source>
        <dbReference type="Pfam" id="PF03895"/>
    </source>
</evidence>
<dbReference type="Gene3D" id="3.30.1300.30">
    <property type="entry name" value="GSPII I/J protein-like"/>
    <property type="match status" value="1"/>
</dbReference>
<dbReference type="AlphaFoldDB" id="A0A1V3ILB0"/>
<evidence type="ECO:0000256" key="6">
    <source>
        <dbReference type="ARBA" id="ARBA00023136"/>
    </source>
</evidence>
<organism evidence="9 10">
    <name type="scientific">Rodentibacter rarus</name>
    <dbReference type="NCBI Taxonomy" id="1908260"/>
    <lineage>
        <taxon>Bacteria</taxon>
        <taxon>Pseudomonadati</taxon>
        <taxon>Pseudomonadota</taxon>
        <taxon>Gammaproteobacteria</taxon>
        <taxon>Pasteurellales</taxon>
        <taxon>Pasteurellaceae</taxon>
        <taxon>Rodentibacter</taxon>
    </lineage>
</organism>
<dbReference type="Proteomes" id="UP000189433">
    <property type="component" value="Unassembled WGS sequence"/>
</dbReference>
<feature type="domain" description="Trimeric autotransporter adhesin YadA-like C-terminal membrane anchor" evidence="8">
    <location>
        <begin position="819"/>
        <end position="879"/>
    </location>
</feature>
<accession>A0A1V3ILB0</accession>
<comment type="caution">
    <text evidence="9">The sequence shown here is derived from an EMBL/GenBank/DDBJ whole genome shotgun (WGS) entry which is preliminary data.</text>
</comment>
<evidence type="ECO:0000313" key="10">
    <source>
        <dbReference type="Proteomes" id="UP000189433"/>
    </source>
</evidence>
<evidence type="ECO:0000256" key="3">
    <source>
        <dbReference type="ARBA" id="ARBA00022452"/>
    </source>
</evidence>
<dbReference type="GO" id="GO:0009279">
    <property type="term" value="C:cell outer membrane"/>
    <property type="evidence" value="ECO:0007669"/>
    <property type="project" value="UniProtKB-SubCell"/>
</dbReference>
<sequence>MIDNAITNVTNTTTANITNNNGNISVDVNTGKVTAENGKAVSNTTNGPIATVEDVANTINNVGWRIGNNTGAMVNLVKAGNQVNFVNGSATIANVSAVNGTVTNVSYDVNVDNNTITVVDGKLVANTSNIVNQLTGNSTVTDGRANATVNNVDNSNKVATVGDIVNTINNVSWGVTSGNVSGTNGEFSITDKANATVKAGDTVTYNAGQNIKIEQNGKTFNISTTNNVTFNHVNTTTLTVGNASDPSNSTNITSGPDGLNVNGDKITGIANGTISNNSKDTINGSQLYNLGDSITNIFGGNTTFNTTTGQVEGFERTLNTTGLAKDENYVAPTSPANNITEAFEQLNNYVNAGWKVGGADGQTVERISPDEQVNFVNSDTITSTVVVNDKGGANISFNVNSTAIAKAATGTVSANTTTGKAESNNYNGSRPLATVTDVENTVNNVYHTVNATNSDIQVVATNGTTQIKAGDTLNFEAGKNLVVNQTGKNIAFGLAENISVNNINATGSITVGNTTINNGSVTNLVNNLNATNSIATNSNGKNASSADAPSIVNGTNAATVNDVLNTGWNLQENGKAKDFVAAYDTVNFVNGTGTTVTVTTTNGSTSVIKVDVVADGNTIKVQPNGNLTANTTNIVVNNGTASVDPNGHGSNLVNATTIVNTVNNVSWNVNAMASGTGKVINLDKDGQPTTTQEATPVKAGNTVNVNAGNNIEITRQGANITVATSMNPTFNTVQVGGNASGPIIRSDEKGNLVIGRPDVANNTLVPTQIKNVAPGTDPTDAVNVSQLKGSITNINNHINKVNKEARGGIAGSNAAASLPQVYLPGKSMMAASAGTFKGENAFAVGYSRASDNGKLILKLQGNANSQGDVGAGVGVGYQW</sequence>
<dbReference type="Gene3D" id="6.10.250.2120">
    <property type="match status" value="1"/>
</dbReference>
<dbReference type="GO" id="GO:0015031">
    <property type="term" value="P:protein transport"/>
    <property type="evidence" value="ECO:0007669"/>
    <property type="project" value="UniProtKB-KW"/>
</dbReference>
<dbReference type="Pfam" id="PF03895">
    <property type="entry name" value="YadA_anchor"/>
    <property type="match status" value="1"/>
</dbReference>
<evidence type="ECO:0000256" key="1">
    <source>
        <dbReference type="ARBA" id="ARBA00004241"/>
    </source>
</evidence>
<dbReference type="SUPFAM" id="SSF54523">
    <property type="entry name" value="Pili subunits"/>
    <property type="match status" value="1"/>
</dbReference>
<evidence type="ECO:0000256" key="4">
    <source>
        <dbReference type="ARBA" id="ARBA00022692"/>
    </source>
</evidence>
<proteinExistence type="predicted"/>
<evidence type="ECO:0000256" key="5">
    <source>
        <dbReference type="ARBA" id="ARBA00022729"/>
    </source>
</evidence>
<keyword evidence="5" id="KW-0732">Signal</keyword>
<dbReference type="InterPro" id="IPR045584">
    <property type="entry name" value="Pilin-like"/>
</dbReference>
<dbReference type="STRING" id="1908260.BKK50_06305"/>
<gene>
    <name evidence="9" type="ORF">BKK50_06305</name>
</gene>
<dbReference type="GO" id="GO:0009986">
    <property type="term" value="C:cell surface"/>
    <property type="evidence" value="ECO:0007669"/>
    <property type="project" value="UniProtKB-SubCell"/>
</dbReference>
<dbReference type="Gene3D" id="1.20.5.170">
    <property type="match status" value="1"/>
</dbReference>
<dbReference type="Gene3D" id="3.90.1780.10">
    <property type="entry name" value="Trimeric adhesin"/>
    <property type="match status" value="5"/>
</dbReference>
<keyword evidence="3" id="KW-1134">Transmembrane beta strand</keyword>
<evidence type="ECO:0000313" key="9">
    <source>
        <dbReference type="EMBL" id="OOF42714.1"/>
    </source>
</evidence>
<name>A0A1V3ILB0_9PAST</name>
<dbReference type="EMBL" id="MLHJ01000053">
    <property type="protein sequence ID" value="OOF42714.1"/>
    <property type="molecule type" value="Genomic_DNA"/>
</dbReference>
<dbReference type="InterPro" id="IPR005594">
    <property type="entry name" value="YadA_C"/>
</dbReference>
<keyword evidence="4" id="KW-0812">Transmembrane</keyword>
<evidence type="ECO:0000256" key="7">
    <source>
        <dbReference type="ARBA" id="ARBA00023237"/>
    </source>
</evidence>
<comment type="subcellular location">
    <subcellularLocation>
        <location evidence="2">Cell outer membrane</location>
    </subcellularLocation>
    <subcellularLocation>
        <location evidence="1">Cell surface</location>
    </subcellularLocation>
</comment>
<dbReference type="SUPFAM" id="SSF101999">
    <property type="entry name" value="Trimeric adhesin"/>
    <property type="match status" value="1"/>
</dbReference>
<reference evidence="9 10" key="1">
    <citation type="submission" date="2016-10" db="EMBL/GenBank/DDBJ databases">
        <title>Rodentibacter gen. nov. and new species.</title>
        <authorList>
            <person name="Christensen H."/>
        </authorList>
    </citation>
    <scope>NUCLEOTIDE SEQUENCE [LARGE SCALE GENOMIC DNA]</scope>
    <source>
        <strain evidence="9 10">CCUG17206</strain>
    </source>
</reference>
<keyword evidence="6" id="KW-0472">Membrane</keyword>
<evidence type="ECO:0000256" key="2">
    <source>
        <dbReference type="ARBA" id="ARBA00004442"/>
    </source>
</evidence>